<dbReference type="InterPro" id="IPR051907">
    <property type="entry name" value="DoxX-like_oxidoreductase"/>
</dbReference>
<keyword evidence="5 7" id="KW-1133">Transmembrane helix</keyword>
<dbReference type="GO" id="GO:0005886">
    <property type="term" value="C:plasma membrane"/>
    <property type="evidence" value="ECO:0007669"/>
    <property type="project" value="UniProtKB-SubCell"/>
</dbReference>
<comment type="subcellular location">
    <subcellularLocation>
        <location evidence="1">Cell membrane</location>
        <topology evidence="1">Multi-pass membrane protein</topology>
    </subcellularLocation>
</comment>
<dbReference type="InterPro" id="IPR032808">
    <property type="entry name" value="DoxX"/>
</dbReference>
<evidence type="ECO:0000256" key="1">
    <source>
        <dbReference type="ARBA" id="ARBA00004651"/>
    </source>
</evidence>
<feature type="transmembrane region" description="Helical" evidence="7">
    <location>
        <begin position="51"/>
        <end position="70"/>
    </location>
</feature>
<dbReference type="EMBL" id="BOMV01000026">
    <property type="protein sequence ID" value="GIE95326.1"/>
    <property type="molecule type" value="Genomic_DNA"/>
</dbReference>
<evidence type="ECO:0000313" key="8">
    <source>
        <dbReference type="EMBL" id="GIE95326.1"/>
    </source>
</evidence>
<keyword evidence="6 7" id="KW-0472">Membrane</keyword>
<protein>
    <submittedName>
        <fullName evidence="8">Integral membrane protein</fullName>
    </submittedName>
</protein>
<accession>A0A919JUA3</accession>
<sequence length="153" mass="15961">MISERLPRVIWPLFRAVLGLLFACHGLASLFGVLGGNRGSGEPIPAGTWPGWYAAVIQLVCGLLVLVGLFTRPAAILASGSMAYAYFVVHQKTGLMPIENGGVNAALYAWSFLAVAALGAGPWSLDALFGSRRASSAATTEERPAEEVAAATT</sequence>
<dbReference type="AlphaFoldDB" id="A0A919JUA3"/>
<evidence type="ECO:0000256" key="7">
    <source>
        <dbReference type="SAM" id="Phobius"/>
    </source>
</evidence>
<comment type="similarity">
    <text evidence="2">Belongs to the DoxX family.</text>
</comment>
<gene>
    <name evidence="8" type="ORF">Ari01nite_27910</name>
</gene>
<evidence type="ECO:0000256" key="2">
    <source>
        <dbReference type="ARBA" id="ARBA00006679"/>
    </source>
</evidence>
<evidence type="ECO:0000256" key="3">
    <source>
        <dbReference type="ARBA" id="ARBA00022475"/>
    </source>
</evidence>
<keyword evidence="4 7" id="KW-0812">Transmembrane</keyword>
<reference evidence="8" key="1">
    <citation type="submission" date="2021-01" db="EMBL/GenBank/DDBJ databases">
        <title>Whole genome shotgun sequence of Actinoplanes rishiriensis NBRC 108556.</title>
        <authorList>
            <person name="Komaki H."/>
            <person name="Tamura T."/>
        </authorList>
    </citation>
    <scope>NUCLEOTIDE SEQUENCE</scope>
    <source>
        <strain evidence="8">NBRC 108556</strain>
    </source>
</reference>
<evidence type="ECO:0000313" key="9">
    <source>
        <dbReference type="Proteomes" id="UP000636960"/>
    </source>
</evidence>
<keyword evidence="9" id="KW-1185">Reference proteome</keyword>
<feature type="transmembrane region" description="Helical" evidence="7">
    <location>
        <begin position="12"/>
        <end position="31"/>
    </location>
</feature>
<dbReference type="PANTHER" id="PTHR33452">
    <property type="entry name" value="OXIDOREDUCTASE CATD-RELATED"/>
    <property type="match status" value="1"/>
</dbReference>
<evidence type="ECO:0000256" key="4">
    <source>
        <dbReference type="ARBA" id="ARBA00022692"/>
    </source>
</evidence>
<evidence type="ECO:0000256" key="5">
    <source>
        <dbReference type="ARBA" id="ARBA00022989"/>
    </source>
</evidence>
<evidence type="ECO:0000256" key="6">
    <source>
        <dbReference type="ARBA" id="ARBA00023136"/>
    </source>
</evidence>
<comment type="caution">
    <text evidence="8">The sequence shown here is derived from an EMBL/GenBank/DDBJ whole genome shotgun (WGS) entry which is preliminary data.</text>
</comment>
<dbReference type="Pfam" id="PF07681">
    <property type="entry name" value="DoxX"/>
    <property type="match status" value="1"/>
</dbReference>
<dbReference type="Proteomes" id="UP000636960">
    <property type="component" value="Unassembled WGS sequence"/>
</dbReference>
<dbReference type="PANTHER" id="PTHR33452:SF4">
    <property type="entry name" value="BLL4328 PROTEIN"/>
    <property type="match status" value="1"/>
</dbReference>
<feature type="transmembrane region" description="Helical" evidence="7">
    <location>
        <begin position="105"/>
        <end position="125"/>
    </location>
</feature>
<organism evidence="8 9">
    <name type="scientific">Paractinoplanes rishiriensis</name>
    <dbReference type="NCBI Taxonomy" id="1050105"/>
    <lineage>
        <taxon>Bacteria</taxon>
        <taxon>Bacillati</taxon>
        <taxon>Actinomycetota</taxon>
        <taxon>Actinomycetes</taxon>
        <taxon>Micromonosporales</taxon>
        <taxon>Micromonosporaceae</taxon>
        <taxon>Paractinoplanes</taxon>
    </lineage>
</organism>
<name>A0A919JUA3_9ACTN</name>
<keyword evidence="3" id="KW-1003">Cell membrane</keyword>
<proteinExistence type="inferred from homology"/>